<proteinExistence type="predicted"/>
<dbReference type="EMBL" id="CM051401">
    <property type="protein sequence ID" value="KAJ4713185.1"/>
    <property type="molecule type" value="Genomic_DNA"/>
</dbReference>
<evidence type="ECO:0000313" key="1">
    <source>
        <dbReference type="EMBL" id="KAJ4713185.1"/>
    </source>
</evidence>
<name>A0ACC1XP52_MELAZ</name>
<organism evidence="1 2">
    <name type="scientific">Melia azedarach</name>
    <name type="common">Chinaberry tree</name>
    <dbReference type="NCBI Taxonomy" id="155640"/>
    <lineage>
        <taxon>Eukaryota</taxon>
        <taxon>Viridiplantae</taxon>
        <taxon>Streptophyta</taxon>
        <taxon>Embryophyta</taxon>
        <taxon>Tracheophyta</taxon>
        <taxon>Spermatophyta</taxon>
        <taxon>Magnoliopsida</taxon>
        <taxon>eudicotyledons</taxon>
        <taxon>Gunneridae</taxon>
        <taxon>Pentapetalae</taxon>
        <taxon>rosids</taxon>
        <taxon>malvids</taxon>
        <taxon>Sapindales</taxon>
        <taxon>Meliaceae</taxon>
        <taxon>Melia</taxon>
    </lineage>
</organism>
<evidence type="ECO:0000313" key="2">
    <source>
        <dbReference type="Proteomes" id="UP001164539"/>
    </source>
</evidence>
<protein>
    <submittedName>
        <fullName evidence="1">Nucleolar MIF4G domain-containing protein 1-like</fullName>
    </submittedName>
</protein>
<reference evidence="1 2" key="1">
    <citation type="journal article" date="2023" name="Science">
        <title>Complex scaffold remodeling in plant triterpene biosynthesis.</title>
        <authorList>
            <person name="De La Pena R."/>
            <person name="Hodgson H."/>
            <person name="Liu J.C."/>
            <person name="Stephenson M.J."/>
            <person name="Martin A.C."/>
            <person name="Owen C."/>
            <person name="Harkess A."/>
            <person name="Leebens-Mack J."/>
            <person name="Jimenez L.E."/>
            <person name="Osbourn A."/>
            <person name="Sattely E.S."/>
        </authorList>
    </citation>
    <scope>NUCLEOTIDE SEQUENCE [LARGE SCALE GENOMIC DNA]</scope>
    <source>
        <strain evidence="2">cv. JPN11</strain>
        <tissue evidence="1">Leaf</tissue>
    </source>
</reference>
<keyword evidence="2" id="KW-1185">Reference proteome</keyword>
<gene>
    <name evidence="1" type="ORF">OWV82_015313</name>
</gene>
<comment type="caution">
    <text evidence="1">The sequence shown here is derived from an EMBL/GenBank/DDBJ whole genome shotgun (WGS) entry which is preliminary data.</text>
</comment>
<sequence length="98" mass="11329">MKLRGDDPATMKDFIPSVQNRVNELKASSGDGQNINGKRMEFMLETILDIKNKKKRPKEGTVQYAKIKKWLQKVLVVKNNFFFLVKEFVLTSLPSTLR</sequence>
<accession>A0ACC1XP52</accession>
<dbReference type="Proteomes" id="UP001164539">
    <property type="component" value="Chromosome 8"/>
</dbReference>